<accession>U1PFJ9</accession>
<dbReference type="STRING" id="1238424.J07HQW1_00894"/>
<keyword evidence="1" id="KW-0812">Transmembrane</keyword>
<feature type="transmembrane region" description="Helical" evidence="1">
    <location>
        <begin position="201"/>
        <end position="219"/>
    </location>
</feature>
<evidence type="ECO:0000313" key="3">
    <source>
        <dbReference type="Proteomes" id="UP000030649"/>
    </source>
</evidence>
<organism evidence="2 3">
    <name type="scientific">Haloquadratum walsbyi J07HQW1</name>
    <dbReference type="NCBI Taxonomy" id="1238424"/>
    <lineage>
        <taxon>Archaea</taxon>
        <taxon>Methanobacteriati</taxon>
        <taxon>Methanobacteriota</taxon>
        <taxon>Stenosarchaea group</taxon>
        <taxon>Halobacteria</taxon>
        <taxon>Halobacteriales</taxon>
        <taxon>Haloferacaceae</taxon>
        <taxon>Haloquadratum</taxon>
    </lineage>
</organism>
<dbReference type="HOGENOM" id="CLU_104052_0_0_2"/>
<name>U1PFJ9_9EURY</name>
<reference evidence="2 3" key="1">
    <citation type="journal article" date="2013" name="PLoS ONE">
        <title>Assembly-driven community genomics of a hypersaline microbial ecosystem.</title>
        <authorList>
            <person name="Podell S."/>
            <person name="Ugalde J.A."/>
            <person name="Narasingarao P."/>
            <person name="Banfield J.F."/>
            <person name="Heidelberg K.B."/>
            <person name="Allen E.E."/>
        </authorList>
    </citation>
    <scope>NUCLEOTIDE SEQUENCE [LARGE SCALE GENOMIC DNA]</scope>
    <source>
        <strain evidence="3">J07HQW1</strain>
    </source>
</reference>
<keyword evidence="1" id="KW-0472">Membrane</keyword>
<sequence>MSVKKIFRTPQRTQDLVYATLLGNSLIGLAFGYLLIADIIITQPRYTIYGLLWVFIGAIVIWKTNPAPTDTQTRRRATVVAIVYLSILVTVGGVVITTGGNAANALTQSFGIRVATLLPGWGPAPIITTPLGAMVLMPARIVGYLALAYLVYATMIDASRAAVSGVVGLLSCVSCSWPIIASVLSGVLGGGSAVAAVALDFSYDVSTAVFLLTIVLLYWRPTVGRVGNYTDSSS</sequence>
<keyword evidence="1" id="KW-1133">Transmembrane helix</keyword>
<evidence type="ECO:0000313" key="2">
    <source>
        <dbReference type="EMBL" id="ERG90866.1"/>
    </source>
</evidence>
<evidence type="ECO:0000256" key="1">
    <source>
        <dbReference type="SAM" id="Phobius"/>
    </source>
</evidence>
<proteinExistence type="predicted"/>
<dbReference type="Proteomes" id="UP000030649">
    <property type="component" value="Unassembled WGS sequence"/>
</dbReference>
<dbReference type="EMBL" id="KE356560">
    <property type="protein sequence ID" value="ERG90866.1"/>
    <property type="molecule type" value="Genomic_DNA"/>
</dbReference>
<protein>
    <submittedName>
        <fullName evidence="2">Uncharacterized protein</fullName>
    </submittedName>
</protein>
<gene>
    <name evidence="2" type="ORF">J07HQW1_00894</name>
</gene>
<dbReference type="InterPro" id="IPR055968">
    <property type="entry name" value="DUF7546"/>
</dbReference>
<dbReference type="Pfam" id="PF24412">
    <property type="entry name" value="DUF7546"/>
    <property type="match status" value="1"/>
</dbReference>
<feature type="transmembrane region" description="Helical" evidence="1">
    <location>
        <begin position="161"/>
        <end position="181"/>
    </location>
</feature>
<feature type="transmembrane region" description="Helical" evidence="1">
    <location>
        <begin position="47"/>
        <end position="65"/>
    </location>
</feature>
<feature type="transmembrane region" description="Helical" evidence="1">
    <location>
        <begin position="77"/>
        <end position="96"/>
    </location>
</feature>
<feature type="transmembrane region" description="Helical" evidence="1">
    <location>
        <begin position="21"/>
        <end position="41"/>
    </location>
</feature>
<dbReference type="AlphaFoldDB" id="U1PFJ9"/>
<feature type="transmembrane region" description="Helical" evidence="1">
    <location>
        <begin position="131"/>
        <end position="152"/>
    </location>
</feature>